<evidence type="ECO:0000256" key="1">
    <source>
        <dbReference type="SAM" id="Phobius"/>
    </source>
</evidence>
<keyword evidence="1" id="KW-0812">Transmembrane</keyword>
<keyword evidence="1" id="KW-1133">Transmembrane helix</keyword>
<dbReference type="OrthoDB" id="4570818at2"/>
<dbReference type="AlphaFoldDB" id="A0A3S9W7P8"/>
<keyword evidence="1" id="KW-0472">Membrane</keyword>
<evidence type="ECO:0000313" key="3">
    <source>
        <dbReference type="Proteomes" id="UP000276888"/>
    </source>
</evidence>
<organism evidence="2 3">
    <name type="scientific">Microbacterium lemovicicum</name>
    <dbReference type="NCBI Taxonomy" id="1072463"/>
    <lineage>
        <taxon>Bacteria</taxon>
        <taxon>Bacillati</taxon>
        <taxon>Actinomycetota</taxon>
        <taxon>Actinomycetes</taxon>
        <taxon>Micrococcales</taxon>
        <taxon>Microbacteriaceae</taxon>
        <taxon>Microbacterium</taxon>
    </lineage>
</organism>
<dbReference type="RefSeq" id="WP_127094767.1">
    <property type="nucleotide sequence ID" value="NZ_CP031423.1"/>
</dbReference>
<dbReference type="EMBL" id="CP031423">
    <property type="protein sequence ID" value="AZS36019.1"/>
    <property type="molecule type" value="Genomic_DNA"/>
</dbReference>
<protein>
    <recommendedName>
        <fullName evidence="4">Small multidrug efflux protein</fullName>
    </recommendedName>
</protein>
<name>A0A3S9W7P8_9MICO</name>
<reference evidence="2 3" key="1">
    <citation type="submission" date="2018-08" db="EMBL/GenBank/DDBJ databases">
        <title>Microbacterium lemovicicum sp. nov., a bacterium isolated from a natural uranium-rich soil.</title>
        <authorList>
            <person name="ORTET P."/>
        </authorList>
    </citation>
    <scope>NUCLEOTIDE SEQUENCE [LARGE SCALE GENOMIC DNA]</scope>
    <source>
        <strain evidence="2 3">Viu22</strain>
    </source>
</reference>
<sequence length="166" mass="16958">MSNPISDLVLGFQDLVSQVPVLVQPLIVAVAGAVPFVEGEGAAAIGIVGGLHPVVAAIAGAVGNFLCVLVVVLLGARVRTAVVTRGGRTEEPPTARRQKVMRAYERYGTPGVSLLGPLLVPTQITSAALVSTGVPVKTVLVWQAAAIVLWTTAVTLLITGVFAFAG</sequence>
<evidence type="ECO:0008006" key="4">
    <source>
        <dbReference type="Google" id="ProtNLM"/>
    </source>
</evidence>
<feature type="transmembrane region" description="Helical" evidence="1">
    <location>
        <begin position="54"/>
        <end position="76"/>
    </location>
</feature>
<accession>A0A3S9W7P8</accession>
<dbReference type="KEGG" id="mlv:CVS47_00618"/>
<proteinExistence type="predicted"/>
<keyword evidence="3" id="KW-1185">Reference proteome</keyword>
<feature type="transmembrane region" description="Helical" evidence="1">
    <location>
        <begin position="141"/>
        <end position="165"/>
    </location>
</feature>
<dbReference type="Proteomes" id="UP000276888">
    <property type="component" value="Chromosome"/>
</dbReference>
<feature type="transmembrane region" description="Helical" evidence="1">
    <location>
        <begin position="107"/>
        <end position="129"/>
    </location>
</feature>
<evidence type="ECO:0000313" key="2">
    <source>
        <dbReference type="EMBL" id="AZS36019.1"/>
    </source>
</evidence>
<gene>
    <name evidence="2" type="ORF">CVS47_00618</name>
</gene>